<dbReference type="SUPFAM" id="SSF47928">
    <property type="entry name" value="N-terminal domain of the delta subunit of the F1F0-ATP synthase"/>
    <property type="match status" value="1"/>
</dbReference>
<dbReference type="PRINTS" id="PR00125">
    <property type="entry name" value="ATPASEDELTA"/>
</dbReference>
<dbReference type="EMBL" id="LNQE01000883">
    <property type="protein sequence ID" value="KUG23837.1"/>
    <property type="molecule type" value="Genomic_DNA"/>
</dbReference>
<keyword evidence="3" id="KW-0375">Hydrogen ion transport</keyword>
<sequence length="180" mass="20393">MISNISKRYARAFFDIANEQKQIEQYYNELNQFASIVSQNKSLSDFLANPVFEQASKKGVVENVIAKLKLSGMTISFLRLLVDKKRIDILNDIVICYRQLMDEALKKVRVNVKTAYALSDELRSFISSSLERTMGKKVEMTVEEDRSLLGGVVIGVGDTLYDGSIKNQLNNMRNLLGEAR</sequence>
<evidence type="ECO:0000256" key="3">
    <source>
        <dbReference type="ARBA" id="ARBA00022781"/>
    </source>
</evidence>
<keyword evidence="5" id="KW-0472">Membrane</keyword>
<dbReference type="InterPro" id="IPR000711">
    <property type="entry name" value="ATPase_OSCP/dsu"/>
</dbReference>
<dbReference type="GO" id="GO:0016020">
    <property type="term" value="C:membrane"/>
    <property type="evidence" value="ECO:0007669"/>
    <property type="project" value="UniProtKB-SubCell"/>
</dbReference>
<evidence type="ECO:0000256" key="2">
    <source>
        <dbReference type="ARBA" id="ARBA00022448"/>
    </source>
</evidence>
<evidence type="ECO:0000256" key="1">
    <source>
        <dbReference type="ARBA" id="ARBA00004370"/>
    </source>
</evidence>
<keyword evidence="4" id="KW-0406">Ion transport</keyword>
<dbReference type="GO" id="GO:0046933">
    <property type="term" value="F:proton-transporting ATP synthase activity, rotational mechanism"/>
    <property type="evidence" value="ECO:0007669"/>
    <property type="project" value="InterPro"/>
</dbReference>
<comment type="subcellular location">
    <subcellularLocation>
        <location evidence="1">Membrane</location>
    </subcellularLocation>
</comment>
<dbReference type="NCBIfam" id="NF004402">
    <property type="entry name" value="PRK05758.2-2"/>
    <property type="match status" value="1"/>
</dbReference>
<evidence type="ECO:0000256" key="4">
    <source>
        <dbReference type="ARBA" id="ARBA00023065"/>
    </source>
</evidence>
<reference evidence="7" key="1">
    <citation type="journal article" date="2015" name="Proc. Natl. Acad. Sci. U.S.A.">
        <title>Networks of energetic and metabolic interactions define dynamics in microbial communities.</title>
        <authorList>
            <person name="Embree M."/>
            <person name="Liu J.K."/>
            <person name="Al-Bassam M.M."/>
            <person name="Zengler K."/>
        </authorList>
    </citation>
    <scope>NUCLEOTIDE SEQUENCE</scope>
</reference>
<dbReference type="EC" id="3.6.3.14" evidence="7"/>
<keyword evidence="2" id="KW-0813">Transport</keyword>
<dbReference type="InterPro" id="IPR026015">
    <property type="entry name" value="ATP_synth_OSCP/delta_N_sf"/>
</dbReference>
<evidence type="ECO:0000313" key="7">
    <source>
        <dbReference type="EMBL" id="KUG23837.1"/>
    </source>
</evidence>
<dbReference type="PANTHER" id="PTHR11910">
    <property type="entry name" value="ATP SYNTHASE DELTA CHAIN"/>
    <property type="match status" value="1"/>
</dbReference>
<dbReference type="Pfam" id="PF00213">
    <property type="entry name" value="OSCP"/>
    <property type="match status" value="1"/>
</dbReference>
<keyword evidence="6" id="KW-0066">ATP synthesis</keyword>
<keyword evidence="7" id="KW-0378">Hydrolase</keyword>
<gene>
    <name evidence="7" type="ORF">ASZ90_006358</name>
</gene>
<organism evidence="7">
    <name type="scientific">hydrocarbon metagenome</name>
    <dbReference type="NCBI Taxonomy" id="938273"/>
    <lineage>
        <taxon>unclassified sequences</taxon>
        <taxon>metagenomes</taxon>
        <taxon>ecological metagenomes</taxon>
    </lineage>
</organism>
<proteinExistence type="inferred from homology"/>
<dbReference type="AlphaFoldDB" id="A0A0W8FSI0"/>
<protein>
    <submittedName>
        <fullName evidence="7">Atp synthase delta chain</fullName>
        <ecNumber evidence="7">3.6.3.14</ecNumber>
    </submittedName>
</protein>
<dbReference type="GO" id="GO:0016787">
    <property type="term" value="F:hydrolase activity"/>
    <property type="evidence" value="ECO:0007669"/>
    <property type="project" value="UniProtKB-KW"/>
</dbReference>
<evidence type="ECO:0000256" key="6">
    <source>
        <dbReference type="ARBA" id="ARBA00023310"/>
    </source>
</evidence>
<dbReference type="NCBIfam" id="TIGR01145">
    <property type="entry name" value="ATP_synt_delta"/>
    <property type="match status" value="1"/>
</dbReference>
<accession>A0A0W8FSI0</accession>
<name>A0A0W8FSI0_9ZZZZ</name>
<dbReference type="Gene3D" id="1.10.520.20">
    <property type="entry name" value="N-terminal domain of the delta subunit of the F1F0-ATP synthase"/>
    <property type="match status" value="1"/>
</dbReference>
<comment type="caution">
    <text evidence="7">The sequence shown here is derived from an EMBL/GenBank/DDBJ whole genome shotgun (WGS) entry which is preliminary data.</text>
</comment>
<evidence type="ECO:0000256" key="5">
    <source>
        <dbReference type="ARBA" id="ARBA00023136"/>
    </source>
</evidence>
<dbReference type="HAMAP" id="MF_01416">
    <property type="entry name" value="ATP_synth_delta_bact"/>
    <property type="match status" value="1"/>
</dbReference>